<dbReference type="EMBL" id="FNSV01000004">
    <property type="protein sequence ID" value="SEB33347.1"/>
    <property type="molecule type" value="Genomic_DNA"/>
</dbReference>
<dbReference type="PROSITE" id="PS50801">
    <property type="entry name" value="STAS"/>
    <property type="match status" value="1"/>
</dbReference>
<dbReference type="OrthoDB" id="4484643at2"/>
<feature type="compositionally biased region" description="Low complexity" evidence="1">
    <location>
        <begin position="156"/>
        <end position="168"/>
    </location>
</feature>
<dbReference type="SUPFAM" id="SSF52091">
    <property type="entry name" value="SpoIIaa-like"/>
    <property type="match status" value="1"/>
</dbReference>
<dbReference type="EMBL" id="FNSV01000005">
    <property type="protein sequence ID" value="SEB67332.1"/>
    <property type="molecule type" value="Genomic_DNA"/>
</dbReference>
<evidence type="ECO:0000313" key="5">
    <source>
        <dbReference type="Proteomes" id="UP000183561"/>
    </source>
</evidence>
<dbReference type="InterPro" id="IPR002645">
    <property type="entry name" value="STAS_dom"/>
</dbReference>
<accession>A0A1H4LAY9</accession>
<dbReference type="RefSeq" id="WP_072949063.1">
    <property type="nucleotide sequence ID" value="NZ_FNSV01000004.1"/>
</dbReference>
<gene>
    <name evidence="3" type="ORF">SAMN04490239_0706</name>
    <name evidence="4" type="ORF">SAMN04490239_1160</name>
</gene>
<dbReference type="InterPro" id="IPR036513">
    <property type="entry name" value="STAS_dom_sf"/>
</dbReference>
<name>A0A1H4LAY9_9NOCA</name>
<reference evidence="5" key="1">
    <citation type="submission" date="2016-10" db="EMBL/GenBank/DDBJ databases">
        <authorList>
            <person name="Varghese N."/>
            <person name="Submissions S."/>
        </authorList>
    </citation>
    <scope>NUCLEOTIDE SEQUENCE [LARGE SCALE GENOMIC DNA]</scope>
    <source>
        <strain evidence="5">DSM 44498</strain>
    </source>
</reference>
<evidence type="ECO:0000259" key="2">
    <source>
        <dbReference type="PROSITE" id="PS50801"/>
    </source>
</evidence>
<keyword evidence="5" id="KW-1185">Reference proteome</keyword>
<evidence type="ECO:0000313" key="3">
    <source>
        <dbReference type="EMBL" id="SEB33347.1"/>
    </source>
</evidence>
<proteinExistence type="predicted"/>
<dbReference type="Proteomes" id="UP000183561">
    <property type="component" value="Unassembled WGS sequence"/>
</dbReference>
<dbReference type="AlphaFoldDB" id="A0A1H4LAY9"/>
<dbReference type="Pfam" id="PF01740">
    <property type="entry name" value="STAS"/>
    <property type="match status" value="1"/>
</dbReference>
<reference evidence="4" key="2">
    <citation type="submission" date="2016-10" db="EMBL/GenBank/DDBJ databases">
        <authorList>
            <person name="de Groot N.N."/>
        </authorList>
    </citation>
    <scope>NUCLEOTIDE SEQUENCE [LARGE SCALE GENOMIC DNA]</scope>
    <source>
        <strain evidence="4">DSM 44498</strain>
    </source>
</reference>
<feature type="region of interest" description="Disordered" evidence="1">
    <location>
        <begin position="142"/>
        <end position="168"/>
    </location>
</feature>
<protein>
    <submittedName>
        <fullName evidence="4">Anti-anti-sigma factor</fullName>
    </submittedName>
</protein>
<dbReference type="Gene3D" id="3.30.750.24">
    <property type="entry name" value="STAS domain"/>
    <property type="match status" value="1"/>
</dbReference>
<dbReference type="CDD" id="cd07043">
    <property type="entry name" value="STAS_anti-anti-sigma_factors"/>
    <property type="match status" value="1"/>
</dbReference>
<sequence length="168" mass="17798">MTYLRSVIESPQRLRLSLSETAGWDRAGTDHCPFTLKIDEPTGGPIVLRLSGDVDAVTAPILTACLDEVVLHGRSAVVDLLGTSFVGSAALSVLAEAGPRIREQRGHLTVAAPHPLRRIIARVGMDTVPTFDSLAHAFTAAHGGPQLAGGQPPDPTTDLPSTPRRQTR</sequence>
<evidence type="ECO:0000256" key="1">
    <source>
        <dbReference type="SAM" id="MobiDB-lite"/>
    </source>
</evidence>
<feature type="domain" description="STAS" evidence="2">
    <location>
        <begin position="44"/>
        <end position="119"/>
    </location>
</feature>
<organism evidence="4 5">
    <name type="scientific">Rhodococcus koreensis</name>
    <dbReference type="NCBI Taxonomy" id="99653"/>
    <lineage>
        <taxon>Bacteria</taxon>
        <taxon>Bacillati</taxon>
        <taxon>Actinomycetota</taxon>
        <taxon>Actinomycetes</taxon>
        <taxon>Mycobacteriales</taxon>
        <taxon>Nocardiaceae</taxon>
        <taxon>Rhodococcus</taxon>
    </lineage>
</organism>
<evidence type="ECO:0000313" key="4">
    <source>
        <dbReference type="EMBL" id="SEB67332.1"/>
    </source>
</evidence>